<feature type="DNA-binding region" description="OmpR/PhoB-type" evidence="2">
    <location>
        <begin position="274"/>
        <end position="367"/>
    </location>
</feature>
<evidence type="ECO:0000313" key="6">
    <source>
        <dbReference type="Proteomes" id="UP000008366"/>
    </source>
</evidence>
<gene>
    <name evidence="5" type="ORF">KILIM_007_00250</name>
</gene>
<dbReference type="GO" id="GO:0004852">
    <property type="term" value="F:uroporphyrinogen-III synthase activity"/>
    <property type="evidence" value="ECO:0007669"/>
    <property type="project" value="InterPro"/>
</dbReference>
<dbReference type="InterPro" id="IPR001867">
    <property type="entry name" value="OmpR/PhoB-type_DNA-bd"/>
</dbReference>
<name>K6WR55_9MICO</name>
<dbReference type="GO" id="GO:0006780">
    <property type="term" value="P:uroporphyrinogen III biosynthetic process"/>
    <property type="evidence" value="ECO:0007669"/>
    <property type="project" value="InterPro"/>
</dbReference>
<protein>
    <recommendedName>
        <fullName evidence="4">OmpR/PhoB-type domain-containing protein</fullName>
    </recommendedName>
</protein>
<dbReference type="InterPro" id="IPR003754">
    <property type="entry name" value="4pyrrol_synth_uPrphyn_synth"/>
</dbReference>
<reference evidence="5 6" key="1">
    <citation type="submission" date="2012-08" db="EMBL/GenBank/DDBJ databases">
        <title>Whole genome shotgun sequence of Kineosphaera limosa NBRC 100340.</title>
        <authorList>
            <person name="Yoshida I."/>
            <person name="Isaki S."/>
            <person name="Hosoyama A."/>
            <person name="Tsuchikane K."/>
            <person name="Katsumata H."/>
            <person name="Ando Y."/>
            <person name="Ohji S."/>
            <person name="Hamada M."/>
            <person name="Tamura T."/>
            <person name="Yamazoe A."/>
            <person name="Yamazaki S."/>
            <person name="Fujita N."/>
        </authorList>
    </citation>
    <scope>NUCLEOTIDE SEQUENCE [LARGE SCALE GENOMIC DNA]</scope>
    <source>
        <strain evidence="5 6">NBRC 100340</strain>
    </source>
</reference>
<comment type="caution">
    <text evidence="5">The sequence shown here is derived from an EMBL/GenBank/DDBJ whole genome shotgun (WGS) entry which is preliminary data.</text>
</comment>
<dbReference type="Pfam" id="PF02602">
    <property type="entry name" value="HEM4"/>
    <property type="match status" value="1"/>
</dbReference>
<dbReference type="InterPro" id="IPR036108">
    <property type="entry name" value="4pyrrol_syn_uPrphyn_synt_sf"/>
</dbReference>
<evidence type="ECO:0000256" key="2">
    <source>
        <dbReference type="PROSITE-ProRule" id="PRU01091"/>
    </source>
</evidence>
<evidence type="ECO:0000256" key="1">
    <source>
        <dbReference type="ARBA" id="ARBA00023125"/>
    </source>
</evidence>
<dbReference type="PANTHER" id="PTHR40082:SF1">
    <property type="entry name" value="BLR5956 PROTEIN"/>
    <property type="match status" value="1"/>
</dbReference>
<accession>K6WR55</accession>
<organism evidence="5 6">
    <name type="scientific">Kineosphaera limosa NBRC 100340</name>
    <dbReference type="NCBI Taxonomy" id="1184609"/>
    <lineage>
        <taxon>Bacteria</taxon>
        <taxon>Bacillati</taxon>
        <taxon>Actinomycetota</taxon>
        <taxon>Actinomycetes</taxon>
        <taxon>Micrococcales</taxon>
        <taxon>Dermatophilaceae</taxon>
        <taxon>Kineosphaera</taxon>
    </lineage>
</organism>
<dbReference type="PROSITE" id="PS51755">
    <property type="entry name" value="OMPR_PHOB"/>
    <property type="match status" value="1"/>
</dbReference>
<feature type="domain" description="OmpR/PhoB-type" evidence="4">
    <location>
        <begin position="274"/>
        <end position="367"/>
    </location>
</feature>
<dbReference type="eggNOG" id="COG0745">
    <property type="taxonomic scope" value="Bacteria"/>
</dbReference>
<dbReference type="SMART" id="SM00862">
    <property type="entry name" value="Trans_reg_C"/>
    <property type="match status" value="1"/>
</dbReference>
<evidence type="ECO:0000259" key="4">
    <source>
        <dbReference type="PROSITE" id="PS51755"/>
    </source>
</evidence>
<dbReference type="NCBIfam" id="NF005568">
    <property type="entry name" value="PRK07239.1"/>
    <property type="match status" value="1"/>
</dbReference>
<dbReference type="InterPro" id="IPR036388">
    <property type="entry name" value="WH-like_DNA-bd_sf"/>
</dbReference>
<dbReference type="STRING" id="1184609.KILIM_007_00250"/>
<dbReference type="PANTHER" id="PTHR40082">
    <property type="entry name" value="BLR5956 PROTEIN"/>
    <property type="match status" value="1"/>
</dbReference>
<dbReference type="InterPro" id="IPR016032">
    <property type="entry name" value="Sig_transdc_resp-reg_C-effctor"/>
</dbReference>
<dbReference type="SUPFAM" id="SSF69618">
    <property type="entry name" value="HemD-like"/>
    <property type="match status" value="1"/>
</dbReference>
<feature type="region of interest" description="Disordered" evidence="3">
    <location>
        <begin position="376"/>
        <end position="406"/>
    </location>
</feature>
<dbReference type="Gene3D" id="1.10.10.10">
    <property type="entry name" value="Winged helix-like DNA-binding domain superfamily/Winged helix DNA-binding domain"/>
    <property type="match status" value="1"/>
</dbReference>
<dbReference type="GO" id="GO:0006355">
    <property type="term" value="P:regulation of DNA-templated transcription"/>
    <property type="evidence" value="ECO:0007669"/>
    <property type="project" value="InterPro"/>
</dbReference>
<dbReference type="CDD" id="cd06578">
    <property type="entry name" value="HemD"/>
    <property type="match status" value="1"/>
</dbReference>
<dbReference type="AlphaFoldDB" id="K6WR55"/>
<dbReference type="GO" id="GO:0000160">
    <property type="term" value="P:phosphorelay signal transduction system"/>
    <property type="evidence" value="ECO:0007669"/>
    <property type="project" value="InterPro"/>
</dbReference>
<keyword evidence="1 2" id="KW-0238">DNA-binding</keyword>
<dbReference type="CDD" id="cd00383">
    <property type="entry name" value="trans_reg_C"/>
    <property type="match status" value="1"/>
</dbReference>
<sequence length="406" mass="42341">MQEQLGGLRVLLTNQRRAAELGAALARRGAAIVDAPVLSIVPHADDDELTDRTRDLIADPPDVLVVTTGVGLRGWVEAADAAGLATDLLAALADTQIVARGPKAKGAILQAGLSAAWTAESETAAEVGEYLLAQGVEGRHVAVQHHGSGDDGLDALFADAGARVTPVVVYRVGPSPDPAAVARGIDLVADKQVDAVVFTSAPMAAEFLDRARSHGRFEEVVAACHPQGDVLAAAVGPVTAGPLQAVGIEPIVPDRYRLGALVRELVKALAPRAAARVHTPAGTLMVRTRAAHLEGRPLPLTPAGLAVLRLLAQAQGAVVTRAAILAELPGDSTNPHTAEMAVARLREAPGLRPLVQTVVKRGYRLDVLPDDVPPENVRTANMLPDEVRNDPMLDPSRPRAEQGAHP</sequence>
<dbReference type="RefSeq" id="WP_006591120.1">
    <property type="nucleotide sequence ID" value="NZ_BAHD01000007.1"/>
</dbReference>
<dbReference type="SUPFAM" id="SSF46894">
    <property type="entry name" value="C-terminal effector domain of the bipartite response regulators"/>
    <property type="match status" value="1"/>
</dbReference>
<dbReference type="Gene3D" id="3.40.50.10090">
    <property type="match status" value="2"/>
</dbReference>
<evidence type="ECO:0000256" key="3">
    <source>
        <dbReference type="SAM" id="MobiDB-lite"/>
    </source>
</evidence>
<dbReference type="Proteomes" id="UP000008366">
    <property type="component" value="Unassembled WGS sequence"/>
</dbReference>
<dbReference type="InterPro" id="IPR039793">
    <property type="entry name" value="UROS/Hem4"/>
</dbReference>
<dbReference type="eggNOG" id="COG1587">
    <property type="taxonomic scope" value="Bacteria"/>
</dbReference>
<proteinExistence type="predicted"/>
<dbReference type="OrthoDB" id="213853at2"/>
<keyword evidence="6" id="KW-1185">Reference proteome</keyword>
<feature type="compositionally biased region" description="Basic and acidic residues" evidence="3">
    <location>
        <begin position="385"/>
        <end position="406"/>
    </location>
</feature>
<dbReference type="GO" id="GO:0003677">
    <property type="term" value="F:DNA binding"/>
    <property type="evidence" value="ECO:0007669"/>
    <property type="project" value="UniProtKB-UniRule"/>
</dbReference>
<dbReference type="Pfam" id="PF00486">
    <property type="entry name" value="Trans_reg_C"/>
    <property type="match status" value="1"/>
</dbReference>
<evidence type="ECO:0000313" key="5">
    <source>
        <dbReference type="EMBL" id="GAB94587.1"/>
    </source>
</evidence>
<dbReference type="EMBL" id="BAHD01000007">
    <property type="protein sequence ID" value="GAB94587.1"/>
    <property type="molecule type" value="Genomic_DNA"/>
</dbReference>